<dbReference type="EMBL" id="CP001958">
    <property type="protein sequence ID" value="ADG97123.1"/>
    <property type="molecule type" value="Genomic_DNA"/>
</dbReference>
<dbReference type="AlphaFoldDB" id="D6ZCT1"/>
<dbReference type="RefSeq" id="WP_013137579.1">
    <property type="nucleotide sequence ID" value="NC_014168.1"/>
</dbReference>
<dbReference type="Proteomes" id="UP000002247">
    <property type="component" value="Chromosome"/>
</dbReference>
<keyword evidence="3" id="KW-1185">Reference proteome</keyword>
<evidence type="ECO:0000313" key="3">
    <source>
        <dbReference type="Proteomes" id="UP000002247"/>
    </source>
</evidence>
<dbReference type="STRING" id="640132.Srot_0641"/>
<reference evidence="2 3" key="1">
    <citation type="journal article" date="2010" name="Stand. Genomic Sci.">
        <title>Complete genome sequence of Segniliparus rotundus type strain (CDC 1076).</title>
        <authorList>
            <person name="Sikorski J."/>
            <person name="Lapidus A."/>
            <person name="Copeland A."/>
            <person name="Misra M."/>
            <person name="Glavina Del Rio T."/>
            <person name="Nolan M."/>
            <person name="Lucas S."/>
            <person name="Chen F."/>
            <person name="Tice H."/>
            <person name="Cheng J.F."/>
            <person name="Jando M."/>
            <person name="Schneider S."/>
            <person name="Bruce D."/>
            <person name="Goodwin L."/>
            <person name="Pitluck S."/>
            <person name="Liolios K."/>
            <person name="Mikhailova N."/>
            <person name="Pati A."/>
            <person name="Ivanova N."/>
            <person name="Mavromatis K."/>
            <person name="Chen A."/>
            <person name="Palaniappan K."/>
            <person name="Chertkov O."/>
            <person name="Land M."/>
            <person name="Hauser L."/>
            <person name="Chang Y.J."/>
            <person name="Jeffries C.D."/>
            <person name="Brettin T."/>
            <person name="Detter J.C."/>
            <person name="Han C."/>
            <person name="Rohde M."/>
            <person name="Goker M."/>
            <person name="Bristow J."/>
            <person name="Eisen J.A."/>
            <person name="Markowitz V."/>
            <person name="Hugenholtz P."/>
            <person name="Kyrpides N.C."/>
            <person name="Klenk H.P."/>
        </authorList>
    </citation>
    <scope>NUCLEOTIDE SEQUENCE [LARGE SCALE GENOMIC DNA]</scope>
    <source>
        <strain evidence="3">ATCC BAA-972 / CDC 1076 / CIP 108378 / DSM 44985 / JCM 13578</strain>
    </source>
</reference>
<keyword evidence="1" id="KW-1133">Transmembrane helix</keyword>
<evidence type="ECO:0000313" key="2">
    <source>
        <dbReference type="EMBL" id="ADG97123.1"/>
    </source>
</evidence>
<feature type="transmembrane region" description="Helical" evidence="1">
    <location>
        <begin position="46"/>
        <end position="65"/>
    </location>
</feature>
<name>D6ZCT1_SEGRD</name>
<feature type="transmembrane region" description="Helical" evidence="1">
    <location>
        <begin position="136"/>
        <end position="155"/>
    </location>
</feature>
<feature type="transmembrane region" description="Helical" evidence="1">
    <location>
        <begin position="111"/>
        <end position="129"/>
    </location>
</feature>
<dbReference type="KEGG" id="srt:Srot_0641"/>
<organism evidence="2 3">
    <name type="scientific">Segniliparus rotundus (strain ATCC BAA-972 / CDC 1076 / CIP 108378 / DSM 44985 / JCM 13578)</name>
    <dbReference type="NCBI Taxonomy" id="640132"/>
    <lineage>
        <taxon>Bacteria</taxon>
        <taxon>Bacillati</taxon>
        <taxon>Actinomycetota</taxon>
        <taxon>Actinomycetes</taxon>
        <taxon>Mycobacteriales</taxon>
        <taxon>Segniliparaceae</taxon>
        <taxon>Segniliparus</taxon>
    </lineage>
</organism>
<proteinExistence type="predicted"/>
<keyword evidence="1" id="KW-0472">Membrane</keyword>
<evidence type="ECO:0000256" key="1">
    <source>
        <dbReference type="SAM" id="Phobius"/>
    </source>
</evidence>
<sequence>MSLRSKLLPVSWAAATWSLPAATFATMPLGVFFAKAQGQHSNTALAYAAVFLALLLAALVVGFRVKTPLAKGAALGAVGFPIALILALSELKRNRTGPQNVAPNAAYGPESYVALIIATAITSAVGVLARPPLYGWALVLALILGGVAISTTGATRRVGTGILAAVALAFLLKCAVAVCLWLFHITT</sequence>
<feature type="transmembrane region" description="Helical" evidence="1">
    <location>
        <begin position="161"/>
        <end position="183"/>
    </location>
</feature>
<accession>D6ZCT1</accession>
<protein>
    <submittedName>
        <fullName evidence="2">Uncharacterized protein</fullName>
    </submittedName>
</protein>
<dbReference type="HOGENOM" id="CLU_1446708_0_0_11"/>
<feature type="transmembrane region" description="Helical" evidence="1">
    <location>
        <begin position="72"/>
        <end position="91"/>
    </location>
</feature>
<keyword evidence="1" id="KW-0812">Transmembrane</keyword>
<gene>
    <name evidence="2" type="ordered locus">Srot_0641</name>
</gene>